<name>A0A5C6CD51_9BACT</name>
<evidence type="ECO:0000313" key="2">
    <source>
        <dbReference type="Proteomes" id="UP000316304"/>
    </source>
</evidence>
<sequence>MAKRKRIAHTPGPLHVSRWSEVMAHHDWPAGIYAEDEYGDDGPEICSFPEEPELPRDEIEGNATLFVEASNMLAVCLSIDEMRVGDDITPIVAKAREILSRLRDSRLREGDGQ</sequence>
<evidence type="ECO:0000313" key="1">
    <source>
        <dbReference type="EMBL" id="TWU22490.1"/>
    </source>
</evidence>
<accession>A0A5C6CD51</accession>
<gene>
    <name evidence="1" type="ORF">Pla52o_35470</name>
</gene>
<protein>
    <submittedName>
        <fullName evidence="1">Uncharacterized protein</fullName>
    </submittedName>
</protein>
<dbReference type="EMBL" id="SJPT01000005">
    <property type="protein sequence ID" value="TWU22490.1"/>
    <property type="molecule type" value="Genomic_DNA"/>
</dbReference>
<comment type="caution">
    <text evidence="1">The sequence shown here is derived from an EMBL/GenBank/DDBJ whole genome shotgun (WGS) entry which is preliminary data.</text>
</comment>
<proteinExistence type="predicted"/>
<dbReference type="RefSeq" id="WP_146595652.1">
    <property type="nucleotide sequence ID" value="NZ_SJPT01000005.1"/>
</dbReference>
<dbReference type="Proteomes" id="UP000316304">
    <property type="component" value="Unassembled WGS sequence"/>
</dbReference>
<reference evidence="1 2" key="1">
    <citation type="submission" date="2019-02" db="EMBL/GenBank/DDBJ databases">
        <title>Deep-cultivation of Planctomycetes and their phenomic and genomic characterization uncovers novel biology.</title>
        <authorList>
            <person name="Wiegand S."/>
            <person name="Jogler M."/>
            <person name="Boedeker C."/>
            <person name="Pinto D."/>
            <person name="Vollmers J."/>
            <person name="Rivas-Marin E."/>
            <person name="Kohn T."/>
            <person name="Peeters S.H."/>
            <person name="Heuer A."/>
            <person name="Rast P."/>
            <person name="Oberbeckmann S."/>
            <person name="Bunk B."/>
            <person name="Jeske O."/>
            <person name="Meyerdierks A."/>
            <person name="Storesund J.E."/>
            <person name="Kallscheuer N."/>
            <person name="Luecker S."/>
            <person name="Lage O.M."/>
            <person name="Pohl T."/>
            <person name="Merkel B.J."/>
            <person name="Hornburger P."/>
            <person name="Mueller R.-W."/>
            <person name="Bruemmer F."/>
            <person name="Labrenz M."/>
            <person name="Spormann A.M."/>
            <person name="Op Den Camp H."/>
            <person name="Overmann J."/>
            <person name="Amann R."/>
            <person name="Jetten M.S.M."/>
            <person name="Mascher T."/>
            <person name="Medema M.H."/>
            <person name="Devos D.P."/>
            <person name="Kaster A.-K."/>
            <person name="Ovreas L."/>
            <person name="Rohde M."/>
            <person name="Galperin M.Y."/>
            <person name="Jogler C."/>
        </authorList>
    </citation>
    <scope>NUCLEOTIDE SEQUENCE [LARGE SCALE GENOMIC DNA]</scope>
    <source>
        <strain evidence="1 2">Pla52o</strain>
    </source>
</reference>
<dbReference type="AlphaFoldDB" id="A0A5C6CD51"/>
<organism evidence="1 2">
    <name type="scientific">Novipirellula galeiformis</name>
    <dbReference type="NCBI Taxonomy" id="2528004"/>
    <lineage>
        <taxon>Bacteria</taxon>
        <taxon>Pseudomonadati</taxon>
        <taxon>Planctomycetota</taxon>
        <taxon>Planctomycetia</taxon>
        <taxon>Pirellulales</taxon>
        <taxon>Pirellulaceae</taxon>
        <taxon>Novipirellula</taxon>
    </lineage>
</organism>
<keyword evidence="2" id="KW-1185">Reference proteome</keyword>